<evidence type="ECO:0000256" key="7">
    <source>
        <dbReference type="ARBA" id="ARBA00023180"/>
    </source>
</evidence>
<evidence type="ECO:0000313" key="9">
    <source>
        <dbReference type="Proteomes" id="UP001374535"/>
    </source>
</evidence>
<evidence type="ECO:0008006" key="10">
    <source>
        <dbReference type="Google" id="ProtNLM"/>
    </source>
</evidence>
<organism evidence="8 9">
    <name type="scientific">Vigna mungo</name>
    <name type="common">Black gram</name>
    <name type="synonym">Phaseolus mungo</name>
    <dbReference type="NCBI Taxonomy" id="3915"/>
    <lineage>
        <taxon>Eukaryota</taxon>
        <taxon>Viridiplantae</taxon>
        <taxon>Streptophyta</taxon>
        <taxon>Embryophyta</taxon>
        <taxon>Tracheophyta</taxon>
        <taxon>Spermatophyta</taxon>
        <taxon>Magnoliopsida</taxon>
        <taxon>eudicotyledons</taxon>
        <taxon>Gunneridae</taxon>
        <taxon>Pentapetalae</taxon>
        <taxon>rosids</taxon>
        <taxon>fabids</taxon>
        <taxon>Fabales</taxon>
        <taxon>Fabaceae</taxon>
        <taxon>Papilionoideae</taxon>
        <taxon>50 kb inversion clade</taxon>
        <taxon>NPAAA clade</taxon>
        <taxon>indigoferoid/millettioid clade</taxon>
        <taxon>Phaseoleae</taxon>
        <taxon>Vigna</taxon>
    </lineage>
</organism>
<evidence type="ECO:0000256" key="6">
    <source>
        <dbReference type="ARBA" id="ARBA00023170"/>
    </source>
</evidence>
<dbReference type="GO" id="GO:0016020">
    <property type="term" value="C:membrane"/>
    <property type="evidence" value="ECO:0007669"/>
    <property type="project" value="UniProtKB-SubCell"/>
</dbReference>
<dbReference type="PANTHER" id="PTHR48063:SF98">
    <property type="entry name" value="LRR RECEPTOR-LIKE SERINE_THREONINE-PROTEIN KINASE FLS2"/>
    <property type="match status" value="1"/>
</dbReference>
<reference evidence="8 9" key="1">
    <citation type="journal article" date="2023" name="Life. Sci Alliance">
        <title>Evolutionary insights into 3D genome organization and epigenetic landscape of Vigna mungo.</title>
        <authorList>
            <person name="Junaid A."/>
            <person name="Singh B."/>
            <person name="Bhatia S."/>
        </authorList>
    </citation>
    <scope>NUCLEOTIDE SEQUENCE [LARGE SCALE GENOMIC DNA]</scope>
    <source>
        <strain evidence="8">Urdbean</strain>
    </source>
</reference>
<sequence length="372" mass="41618">MVFQWISNITSNLVDLDLSHNLLEGSTSSDFGMLMNSLRHLDISSNNFKARDLNSFMNICTLHSLYLYSNNFTEDLPSILGKLSSGCVRHSLQELDLSDNYITGSLSDISVFSSLKSWFLGGNQLSGKIPEGAKLPSTLKDLSIGFNSLEGGIPKSFGNACSLLSLDIFTNGLSDDLPMIISHLSGCARYSLQELYLDMNQINGTLPDFSTFTSLKILYLSDNKLNGEIPKDIQFPPKLEKLYIYSNSLKGVLTDYHFANMSKLERLGLSDNSLRLAFTQNWVLPFQLLSIYLGSCQLGPTFPIWLRTQNKFAHINISNATTSDIIPEWFWGKLVLQKVLTVDISSNNLQGTIPKCFINVCFYSHEPWIKSI</sequence>
<keyword evidence="6" id="KW-0675">Receptor</keyword>
<evidence type="ECO:0000256" key="3">
    <source>
        <dbReference type="ARBA" id="ARBA00022729"/>
    </source>
</evidence>
<dbReference type="EMBL" id="CP144697">
    <property type="protein sequence ID" value="WVZ15118.1"/>
    <property type="molecule type" value="Genomic_DNA"/>
</dbReference>
<name>A0AAQ3NTD9_VIGMU</name>
<dbReference type="PROSITE" id="PS51450">
    <property type="entry name" value="LRR"/>
    <property type="match status" value="1"/>
</dbReference>
<dbReference type="InterPro" id="IPR032675">
    <property type="entry name" value="LRR_dom_sf"/>
</dbReference>
<proteinExistence type="predicted"/>
<evidence type="ECO:0000256" key="4">
    <source>
        <dbReference type="ARBA" id="ARBA00022989"/>
    </source>
</evidence>
<dbReference type="Gene3D" id="3.80.10.10">
    <property type="entry name" value="Ribonuclease Inhibitor"/>
    <property type="match status" value="2"/>
</dbReference>
<dbReference type="AlphaFoldDB" id="A0AAQ3NTD9"/>
<keyword evidence="2" id="KW-0812">Transmembrane</keyword>
<dbReference type="Pfam" id="PF00560">
    <property type="entry name" value="LRR_1"/>
    <property type="match status" value="7"/>
</dbReference>
<dbReference type="InterPro" id="IPR046956">
    <property type="entry name" value="RLP23-like"/>
</dbReference>
<dbReference type="SUPFAM" id="SSF52058">
    <property type="entry name" value="L domain-like"/>
    <property type="match status" value="1"/>
</dbReference>
<evidence type="ECO:0000256" key="2">
    <source>
        <dbReference type="ARBA" id="ARBA00022692"/>
    </source>
</evidence>
<dbReference type="InterPro" id="IPR001611">
    <property type="entry name" value="Leu-rich_rpt"/>
</dbReference>
<keyword evidence="9" id="KW-1185">Reference proteome</keyword>
<protein>
    <recommendedName>
        <fullName evidence="10">Non-specific serine/threonine protein kinase</fullName>
    </recommendedName>
</protein>
<keyword evidence="7" id="KW-0325">Glycoprotein</keyword>
<evidence type="ECO:0000256" key="1">
    <source>
        <dbReference type="ARBA" id="ARBA00004479"/>
    </source>
</evidence>
<dbReference type="PANTHER" id="PTHR48063">
    <property type="entry name" value="LRR RECEPTOR-LIKE KINASE"/>
    <property type="match status" value="1"/>
</dbReference>
<keyword evidence="4" id="KW-1133">Transmembrane helix</keyword>
<comment type="subcellular location">
    <subcellularLocation>
        <location evidence="1">Membrane</location>
        <topology evidence="1">Single-pass type I membrane protein</topology>
    </subcellularLocation>
</comment>
<accession>A0AAQ3NTD9</accession>
<evidence type="ECO:0000256" key="5">
    <source>
        <dbReference type="ARBA" id="ARBA00023136"/>
    </source>
</evidence>
<gene>
    <name evidence="8" type="ORF">V8G54_012684</name>
</gene>
<evidence type="ECO:0000313" key="8">
    <source>
        <dbReference type="EMBL" id="WVZ15118.1"/>
    </source>
</evidence>
<keyword evidence="5" id="KW-0472">Membrane</keyword>
<dbReference type="Proteomes" id="UP001374535">
    <property type="component" value="Chromosome 4"/>
</dbReference>
<keyword evidence="3" id="KW-0732">Signal</keyword>